<comment type="caution">
    <text evidence="2">The sequence shown here is derived from an EMBL/GenBank/DDBJ whole genome shotgun (WGS) entry which is preliminary data.</text>
</comment>
<proteinExistence type="predicted"/>
<organism evidence="2 3">
    <name type="scientific">Streptosporangium amethystogenes subsp. fukuiense</name>
    <dbReference type="NCBI Taxonomy" id="698418"/>
    <lineage>
        <taxon>Bacteria</taxon>
        <taxon>Bacillati</taxon>
        <taxon>Actinomycetota</taxon>
        <taxon>Actinomycetes</taxon>
        <taxon>Streptosporangiales</taxon>
        <taxon>Streptosporangiaceae</taxon>
        <taxon>Streptosporangium</taxon>
    </lineage>
</organism>
<gene>
    <name evidence="2" type="ORF">ACFQVD_18135</name>
</gene>
<evidence type="ECO:0000313" key="2">
    <source>
        <dbReference type="EMBL" id="MFC7602021.1"/>
    </source>
</evidence>
<dbReference type="EMBL" id="JBHTEE010000001">
    <property type="protein sequence ID" value="MFC7602021.1"/>
    <property type="molecule type" value="Genomic_DNA"/>
</dbReference>
<name>A0ABW2T1G3_9ACTN</name>
<feature type="region of interest" description="Disordered" evidence="1">
    <location>
        <begin position="42"/>
        <end position="84"/>
    </location>
</feature>
<evidence type="ECO:0000313" key="3">
    <source>
        <dbReference type="Proteomes" id="UP001596514"/>
    </source>
</evidence>
<evidence type="ECO:0000256" key="1">
    <source>
        <dbReference type="SAM" id="MobiDB-lite"/>
    </source>
</evidence>
<accession>A0ABW2T1G3</accession>
<dbReference type="Proteomes" id="UP001596514">
    <property type="component" value="Unassembled WGS sequence"/>
</dbReference>
<feature type="compositionally biased region" description="Gly residues" evidence="1">
    <location>
        <begin position="46"/>
        <end position="56"/>
    </location>
</feature>
<reference evidence="3" key="1">
    <citation type="journal article" date="2019" name="Int. J. Syst. Evol. Microbiol.">
        <title>The Global Catalogue of Microorganisms (GCM) 10K type strain sequencing project: providing services to taxonomists for standard genome sequencing and annotation.</title>
        <authorList>
            <consortium name="The Broad Institute Genomics Platform"/>
            <consortium name="The Broad Institute Genome Sequencing Center for Infectious Disease"/>
            <person name="Wu L."/>
            <person name="Ma J."/>
        </authorList>
    </citation>
    <scope>NUCLEOTIDE SEQUENCE [LARGE SCALE GENOMIC DNA]</scope>
    <source>
        <strain evidence="3">JCM 10083</strain>
    </source>
</reference>
<sequence length="84" mass="8300">MTSRSRRIRTLPALPLPALTWAGEPRVTGVLTTGPRAFGAGITGPWIGGTKTGGAGTTPVGTVGPRFTGSPDARFPGAAGVASG</sequence>
<keyword evidence="3" id="KW-1185">Reference proteome</keyword>
<feature type="compositionally biased region" description="Low complexity" evidence="1">
    <location>
        <begin position="57"/>
        <end position="69"/>
    </location>
</feature>
<dbReference type="RefSeq" id="WP_343963979.1">
    <property type="nucleotide sequence ID" value="NZ_BAAAGK010000021.1"/>
</dbReference>
<protein>
    <submittedName>
        <fullName evidence="2">Uncharacterized protein</fullName>
    </submittedName>
</protein>